<dbReference type="PROSITE" id="PS50157">
    <property type="entry name" value="ZINC_FINGER_C2H2_2"/>
    <property type="match status" value="2"/>
</dbReference>
<dbReference type="InterPro" id="IPR013087">
    <property type="entry name" value="Znf_C2H2_type"/>
</dbReference>
<evidence type="ECO:0000256" key="3">
    <source>
        <dbReference type="ARBA" id="ARBA00022771"/>
    </source>
</evidence>
<evidence type="ECO:0000313" key="7">
    <source>
        <dbReference type="EMBL" id="KXN69643.1"/>
    </source>
</evidence>
<organism evidence="7 8">
    <name type="scientific">Conidiobolus coronatus (strain ATCC 28846 / CBS 209.66 / NRRL 28638)</name>
    <name type="common">Delacroixia coronata</name>
    <dbReference type="NCBI Taxonomy" id="796925"/>
    <lineage>
        <taxon>Eukaryota</taxon>
        <taxon>Fungi</taxon>
        <taxon>Fungi incertae sedis</taxon>
        <taxon>Zoopagomycota</taxon>
        <taxon>Entomophthoromycotina</taxon>
        <taxon>Entomophthoromycetes</taxon>
        <taxon>Entomophthorales</taxon>
        <taxon>Ancylistaceae</taxon>
        <taxon>Conidiobolus</taxon>
    </lineage>
</organism>
<dbReference type="STRING" id="796925.A0A137P3Q8"/>
<dbReference type="AlphaFoldDB" id="A0A137P3Q8"/>
<keyword evidence="2" id="KW-0677">Repeat</keyword>
<proteinExistence type="predicted"/>
<dbReference type="OMA" id="WKLEKEC"/>
<feature type="domain" description="C2H2-type" evidence="6">
    <location>
        <begin position="32"/>
        <end position="64"/>
    </location>
</feature>
<dbReference type="GO" id="GO:0000981">
    <property type="term" value="F:DNA-binding transcription factor activity, RNA polymerase II-specific"/>
    <property type="evidence" value="ECO:0007669"/>
    <property type="project" value="TreeGrafter"/>
</dbReference>
<keyword evidence="8" id="KW-1185">Reference proteome</keyword>
<evidence type="ECO:0000259" key="6">
    <source>
        <dbReference type="PROSITE" id="PS50157"/>
    </source>
</evidence>
<dbReference type="SMART" id="SM00355">
    <property type="entry name" value="ZnF_C2H2"/>
    <property type="match status" value="2"/>
</dbReference>
<feature type="non-terminal residue" evidence="7">
    <location>
        <position position="1"/>
    </location>
</feature>
<protein>
    <recommendedName>
        <fullName evidence="6">C2H2-type domain-containing protein</fullName>
    </recommendedName>
</protein>
<feature type="domain" description="C2H2-type" evidence="6">
    <location>
        <begin position="4"/>
        <end position="31"/>
    </location>
</feature>
<sequence>PLRFTCEYCSRKFARNHDLTRHRKIHTKEYRYRCPSCGQGFYRNDLWRRHQKTKKCSYFLHQNP</sequence>
<evidence type="ECO:0000256" key="5">
    <source>
        <dbReference type="PROSITE-ProRule" id="PRU00042"/>
    </source>
</evidence>
<evidence type="ECO:0000313" key="8">
    <source>
        <dbReference type="Proteomes" id="UP000070444"/>
    </source>
</evidence>
<accession>A0A137P3Q8</accession>
<dbReference type="GO" id="GO:0000978">
    <property type="term" value="F:RNA polymerase II cis-regulatory region sequence-specific DNA binding"/>
    <property type="evidence" value="ECO:0007669"/>
    <property type="project" value="TreeGrafter"/>
</dbReference>
<reference evidence="7 8" key="1">
    <citation type="journal article" date="2015" name="Genome Biol. Evol.">
        <title>Phylogenomic analyses indicate that early fungi evolved digesting cell walls of algal ancestors of land plants.</title>
        <authorList>
            <person name="Chang Y."/>
            <person name="Wang S."/>
            <person name="Sekimoto S."/>
            <person name="Aerts A.L."/>
            <person name="Choi C."/>
            <person name="Clum A."/>
            <person name="LaButti K.M."/>
            <person name="Lindquist E.A."/>
            <person name="Yee Ngan C."/>
            <person name="Ohm R.A."/>
            <person name="Salamov A.A."/>
            <person name="Grigoriev I.V."/>
            <person name="Spatafora J.W."/>
            <person name="Berbee M.L."/>
        </authorList>
    </citation>
    <scope>NUCLEOTIDE SEQUENCE [LARGE SCALE GENOMIC DNA]</scope>
    <source>
        <strain evidence="7 8">NRRL 28638</strain>
    </source>
</reference>
<dbReference type="Proteomes" id="UP000070444">
    <property type="component" value="Unassembled WGS sequence"/>
</dbReference>
<evidence type="ECO:0000256" key="2">
    <source>
        <dbReference type="ARBA" id="ARBA00022737"/>
    </source>
</evidence>
<evidence type="ECO:0000256" key="1">
    <source>
        <dbReference type="ARBA" id="ARBA00022723"/>
    </source>
</evidence>
<dbReference type="PANTHER" id="PTHR23235">
    <property type="entry name" value="KRUEPPEL-LIKE TRANSCRIPTION FACTOR"/>
    <property type="match status" value="1"/>
</dbReference>
<dbReference type="SUPFAM" id="SSF57667">
    <property type="entry name" value="beta-beta-alpha zinc fingers"/>
    <property type="match status" value="1"/>
</dbReference>
<dbReference type="PANTHER" id="PTHR23235:SF120">
    <property type="entry name" value="KRUPPEL-LIKE FACTOR 15"/>
    <property type="match status" value="1"/>
</dbReference>
<dbReference type="Gene3D" id="3.30.160.60">
    <property type="entry name" value="Classic Zinc Finger"/>
    <property type="match status" value="2"/>
</dbReference>
<keyword evidence="1" id="KW-0479">Metal-binding</keyword>
<feature type="non-terminal residue" evidence="7">
    <location>
        <position position="64"/>
    </location>
</feature>
<name>A0A137P3Q8_CONC2</name>
<dbReference type="InterPro" id="IPR036236">
    <property type="entry name" value="Znf_C2H2_sf"/>
</dbReference>
<dbReference type="Pfam" id="PF00096">
    <property type="entry name" value="zf-C2H2"/>
    <property type="match status" value="2"/>
</dbReference>
<dbReference type="OrthoDB" id="8922241at2759"/>
<dbReference type="FunFam" id="3.30.160.60:FF:000110">
    <property type="entry name" value="Zinc finger protein-like"/>
    <property type="match status" value="1"/>
</dbReference>
<keyword evidence="4" id="KW-0862">Zinc</keyword>
<dbReference type="GO" id="GO:0008270">
    <property type="term" value="F:zinc ion binding"/>
    <property type="evidence" value="ECO:0007669"/>
    <property type="project" value="UniProtKB-KW"/>
</dbReference>
<dbReference type="PROSITE" id="PS00028">
    <property type="entry name" value="ZINC_FINGER_C2H2_1"/>
    <property type="match status" value="1"/>
</dbReference>
<gene>
    <name evidence="7" type="ORF">CONCODRAFT_31608</name>
</gene>
<keyword evidence="3 5" id="KW-0863">Zinc-finger</keyword>
<dbReference type="EMBL" id="KQ964528">
    <property type="protein sequence ID" value="KXN69643.1"/>
    <property type="molecule type" value="Genomic_DNA"/>
</dbReference>
<evidence type="ECO:0000256" key="4">
    <source>
        <dbReference type="ARBA" id="ARBA00022833"/>
    </source>
</evidence>